<reference evidence="1 2" key="1">
    <citation type="submission" date="2021-01" db="EMBL/GenBank/DDBJ databases">
        <title>WGS of actinomycetes isolated from Thailand.</title>
        <authorList>
            <person name="Thawai C."/>
        </authorList>
    </citation>
    <scope>NUCLEOTIDE SEQUENCE [LARGE SCALE GENOMIC DNA]</scope>
    <source>
        <strain evidence="1 2">CA1R205</strain>
    </source>
</reference>
<name>A0ABS1NMI3_9ACTN</name>
<dbReference type="SUPFAM" id="SSF51556">
    <property type="entry name" value="Metallo-dependent hydrolases"/>
    <property type="match status" value="1"/>
</dbReference>
<accession>A0ABS1NMI3</accession>
<protein>
    <submittedName>
        <fullName evidence="1">Dipeptidase</fullName>
    </submittedName>
</protein>
<dbReference type="Pfam" id="PF01244">
    <property type="entry name" value="Peptidase_M19"/>
    <property type="match status" value="1"/>
</dbReference>
<dbReference type="InterPro" id="IPR008257">
    <property type="entry name" value="Pept_M19"/>
</dbReference>
<gene>
    <name evidence="1" type="ORF">JK363_32575</name>
</gene>
<dbReference type="PANTHER" id="PTHR10443:SF12">
    <property type="entry name" value="DIPEPTIDASE"/>
    <property type="match status" value="1"/>
</dbReference>
<keyword evidence="2" id="KW-1185">Reference proteome</keyword>
<dbReference type="PANTHER" id="PTHR10443">
    <property type="entry name" value="MICROSOMAL DIPEPTIDASE"/>
    <property type="match status" value="1"/>
</dbReference>
<dbReference type="InterPro" id="IPR032466">
    <property type="entry name" value="Metal_Hydrolase"/>
</dbReference>
<comment type="caution">
    <text evidence="1">The sequence shown here is derived from an EMBL/GenBank/DDBJ whole genome shotgun (WGS) entry which is preliminary data.</text>
</comment>
<dbReference type="Proteomes" id="UP000634229">
    <property type="component" value="Unassembled WGS sequence"/>
</dbReference>
<proteinExistence type="predicted"/>
<dbReference type="RefSeq" id="WP_201880855.1">
    <property type="nucleotide sequence ID" value="NZ_JAERRF010000027.1"/>
</dbReference>
<evidence type="ECO:0000313" key="2">
    <source>
        <dbReference type="Proteomes" id="UP000634229"/>
    </source>
</evidence>
<dbReference type="CDD" id="cd01301">
    <property type="entry name" value="rDP_like"/>
    <property type="match status" value="1"/>
</dbReference>
<dbReference type="EMBL" id="JAERRF010000027">
    <property type="protein sequence ID" value="MBL1101316.1"/>
    <property type="molecule type" value="Genomic_DNA"/>
</dbReference>
<sequence>MTDRLAQARELLTTHPVVDGHNDLPWALREQVRYDLDRRDIAADLSAHTHTDLPRLRAGGVGAQFWSVYVRSDFSGDTAVSATLEQIDVVRRFTAAHPDQLRPALTADDMETARAEGRIASLMGAEGGHSINCSLATLRALYDLGVRYMTLTHNDNVPWADSATDEPRAHGLTRFGEEVVREMNRLGMLVDLSHVSADTMRDALRVTEAPVVFSHSSARAVCDHPRNIPDDVLELLPANGGVAMVTFVPKFVLQEAVAWTQAADENMRAHGLHPLEMSEAGIAVHRAFEEANPRPRATAAHVADHLDHMREVAGIDHIGIGGDFDGTAFTPDDLADVAGYPNLIAELLDRRWSPADLAKLTWQNAVRTLRSAEDVAGGLRESRGPSVATIEQLDRT</sequence>
<evidence type="ECO:0000313" key="1">
    <source>
        <dbReference type="EMBL" id="MBL1101316.1"/>
    </source>
</evidence>
<dbReference type="PROSITE" id="PS51365">
    <property type="entry name" value="RENAL_DIPEPTIDASE_2"/>
    <property type="match status" value="1"/>
</dbReference>
<organism evidence="1 2">
    <name type="scientific">Streptomyces coffeae</name>
    <dbReference type="NCBI Taxonomy" id="621382"/>
    <lineage>
        <taxon>Bacteria</taxon>
        <taxon>Bacillati</taxon>
        <taxon>Actinomycetota</taxon>
        <taxon>Actinomycetes</taxon>
        <taxon>Kitasatosporales</taxon>
        <taxon>Streptomycetaceae</taxon>
        <taxon>Streptomyces</taxon>
    </lineage>
</organism>
<dbReference type="Gene3D" id="3.20.20.140">
    <property type="entry name" value="Metal-dependent hydrolases"/>
    <property type="match status" value="1"/>
</dbReference>